<keyword evidence="3" id="KW-1185">Reference proteome</keyword>
<sequence>MVGDLQAKKWAKRPADVEAVCQSAGNARRAGSATQDTDHTARVDDNLSTDQHDNVLCHGTGTPTSLEDKGGPLLVARSTPRTSQSEAAFSCRFPKVPKSPSSSRSTGCWTDSPLVKDSKRSRGPEISDCPFRPYS</sequence>
<proteinExistence type="predicted"/>
<dbReference type="AlphaFoldDB" id="A0A3S5BLY8"/>
<comment type="caution">
    <text evidence="2">The sequence shown here is derived from an EMBL/GenBank/DDBJ whole genome shotgun (WGS) entry which is preliminary data.</text>
</comment>
<evidence type="ECO:0000256" key="1">
    <source>
        <dbReference type="SAM" id="MobiDB-lite"/>
    </source>
</evidence>
<name>A0A3S5BLY8_9PLAT</name>
<feature type="compositionally biased region" description="Low complexity" evidence="1">
    <location>
        <begin position="94"/>
        <end position="105"/>
    </location>
</feature>
<evidence type="ECO:0000313" key="2">
    <source>
        <dbReference type="EMBL" id="VEL08728.1"/>
    </source>
</evidence>
<protein>
    <submittedName>
        <fullName evidence="2">Uncharacterized protein</fullName>
    </submittedName>
</protein>
<gene>
    <name evidence="2" type="ORF">PXEA_LOCUS2168</name>
</gene>
<feature type="region of interest" description="Disordered" evidence="1">
    <location>
        <begin position="22"/>
        <end position="135"/>
    </location>
</feature>
<dbReference type="EMBL" id="CAAALY010004615">
    <property type="protein sequence ID" value="VEL08728.1"/>
    <property type="molecule type" value="Genomic_DNA"/>
</dbReference>
<organism evidence="2 3">
    <name type="scientific">Protopolystoma xenopodis</name>
    <dbReference type="NCBI Taxonomy" id="117903"/>
    <lineage>
        <taxon>Eukaryota</taxon>
        <taxon>Metazoa</taxon>
        <taxon>Spiralia</taxon>
        <taxon>Lophotrochozoa</taxon>
        <taxon>Platyhelminthes</taxon>
        <taxon>Monogenea</taxon>
        <taxon>Polyopisthocotylea</taxon>
        <taxon>Polystomatidea</taxon>
        <taxon>Polystomatidae</taxon>
        <taxon>Protopolystoma</taxon>
    </lineage>
</organism>
<evidence type="ECO:0000313" key="3">
    <source>
        <dbReference type="Proteomes" id="UP000784294"/>
    </source>
</evidence>
<feature type="compositionally biased region" description="Basic and acidic residues" evidence="1">
    <location>
        <begin position="114"/>
        <end position="125"/>
    </location>
</feature>
<accession>A0A3S5BLY8</accession>
<reference evidence="2" key="1">
    <citation type="submission" date="2018-11" db="EMBL/GenBank/DDBJ databases">
        <authorList>
            <consortium name="Pathogen Informatics"/>
        </authorList>
    </citation>
    <scope>NUCLEOTIDE SEQUENCE</scope>
</reference>
<feature type="compositionally biased region" description="Basic and acidic residues" evidence="1">
    <location>
        <begin position="36"/>
        <end position="55"/>
    </location>
</feature>
<dbReference type="Proteomes" id="UP000784294">
    <property type="component" value="Unassembled WGS sequence"/>
</dbReference>